<sequence>MKKRDLEILKSLEKFKVLSSGQIAELHFKENAYPQVTANRVLKRLRNSQYIIADTNRSFQQYLYYNNPAPIKINSQKTDHYLMIAQGFIDMQRYSDIKEYQIEPKIENADFIPDVKASWLDNEWYIEFQNSLYSTKQLYDKLSRYVTYYNKGLWKNERVLIVGKINMKFNPDDYPFKVKQVHCIDDLRDTIKTFKELQYSKFKGNVKQLVKTPVSVSNAVSEPVIKSQNGVIKFSF</sequence>
<evidence type="ECO:0000313" key="1">
    <source>
        <dbReference type="EMBL" id="TYS46778.1"/>
    </source>
</evidence>
<gene>
    <name evidence="1" type="ORF">FZD51_15005</name>
</gene>
<dbReference type="EMBL" id="VTER01000007">
    <property type="protein sequence ID" value="TYS46778.1"/>
    <property type="molecule type" value="Genomic_DNA"/>
</dbReference>
<dbReference type="Proteomes" id="UP000322139">
    <property type="component" value="Unassembled WGS sequence"/>
</dbReference>
<name>A0A5D4RAC4_9BACI</name>
<accession>A0A5D4RAC4</accession>
<evidence type="ECO:0000313" key="2">
    <source>
        <dbReference type="Proteomes" id="UP000322139"/>
    </source>
</evidence>
<protein>
    <submittedName>
        <fullName evidence="1">Uncharacterized protein</fullName>
    </submittedName>
</protein>
<organism evidence="1 2">
    <name type="scientific">Bacillus infantis</name>
    <dbReference type="NCBI Taxonomy" id="324767"/>
    <lineage>
        <taxon>Bacteria</taxon>
        <taxon>Bacillati</taxon>
        <taxon>Bacillota</taxon>
        <taxon>Bacilli</taxon>
        <taxon>Bacillales</taxon>
        <taxon>Bacillaceae</taxon>
        <taxon>Bacillus</taxon>
    </lineage>
</organism>
<dbReference type="InterPro" id="IPR025855">
    <property type="entry name" value="Replic_Relax"/>
</dbReference>
<reference evidence="1 2" key="1">
    <citation type="submission" date="2019-08" db="EMBL/GenBank/DDBJ databases">
        <title>Bacillus genomes from the desert of Cuatro Cienegas, Coahuila.</title>
        <authorList>
            <person name="Olmedo-Alvarez G."/>
        </authorList>
    </citation>
    <scope>NUCLEOTIDE SEQUENCE [LARGE SCALE GENOMIC DNA]</scope>
    <source>
        <strain evidence="1 2">CH446_14T</strain>
    </source>
</reference>
<proteinExistence type="predicted"/>
<dbReference type="AlphaFoldDB" id="A0A5D4RAC4"/>
<comment type="caution">
    <text evidence="1">The sequence shown here is derived from an EMBL/GenBank/DDBJ whole genome shotgun (WGS) entry which is preliminary data.</text>
</comment>
<dbReference type="RefSeq" id="WP_148975521.1">
    <property type="nucleotide sequence ID" value="NZ_VTER01000007.1"/>
</dbReference>
<dbReference type="Pfam" id="PF13814">
    <property type="entry name" value="Replic_Relax"/>
    <property type="match status" value="1"/>
</dbReference>